<organism evidence="6 7">
    <name type="scientific">Pseudocalidococcus azoricus BACA0444</name>
    <dbReference type="NCBI Taxonomy" id="2918990"/>
    <lineage>
        <taxon>Bacteria</taxon>
        <taxon>Bacillati</taxon>
        <taxon>Cyanobacteriota</taxon>
        <taxon>Cyanophyceae</taxon>
        <taxon>Acaryochloridales</taxon>
        <taxon>Thermosynechococcaceae</taxon>
        <taxon>Pseudocalidococcus</taxon>
        <taxon>Pseudocalidococcus azoricus</taxon>
    </lineage>
</organism>
<keyword evidence="3" id="KW-0540">Nuclease</keyword>
<evidence type="ECO:0000256" key="4">
    <source>
        <dbReference type="ARBA" id="ARBA00022741"/>
    </source>
</evidence>
<evidence type="ECO:0000256" key="2">
    <source>
        <dbReference type="ARBA" id="ARBA00022649"/>
    </source>
</evidence>
<dbReference type="InterPro" id="IPR008201">
    <property type="entry name" value="HepT-like"/>
</dbReference>
<evidence type="ECO:0000256" key="3">
    <source>
        <dbReference type="ARBA" id="ARBA00022722"/>
    </source>
</evidence>
<gene>
    <name evidence="6" type="ORF">RIF25_12030</name>
</gene>
<accession>A0AAE4FV88</accession>
<reference evidence="7" key="1">
    <citation type="submission" date="2023-07" db="EMBL/GenBank/DDBJ databases">
        <authorList>
            <person name="Luz R."/>
            <person name="Cordeiro R."/>
            <person name="Fonseca A."/>
            <person name="Goncalves V."/>
        </authorList>
    </citation>
    <scope>NUCLEOTIDE SEQUENCE [LARGE SCALE GENOMIC DNA]</scope>
    <source>
        <strain evidence="7">BACA0444</strain>
    </source>
</reference>
<comment type="caution">
    <text evidence="6">The sequence shown here is derived from an EMBL/GenBank/DDBJ whole genome shotgun (WGS) entry which is preliminary data.</text>
</comment>
<sequence length="124" mass="14332">MSQRDDLVYIGHMMDTARKAIDFVAGLSREDFDDNEQLRLAITYLLQIIGEAARRVSLEFRDTHPEIPWKAIVGMRSKVVHDYLNVDEDVVWDTVKNDLAPYSSGTRKTFAQILNNCLKFIKQE</sequence>
<dbReference type="PANTHER" id="PTHR34139:SF1">
    <property type="entry name" value="RNASE MJ1380-RELATED"/>
    <property type="match status" value="1"/>
</dbReference>
<dbReference type="RefSeq" id="WP_322878776.1">
    <property type="nucleotide sequence ID" value="NZ_JAVMIP010000013.1"/>
</dbReference>
<keyword evidence="7" id="KW-1185">Reference proteome</keyword>
<keyword evidence="5" id="KW-0378">Hydrolase</keyword>
<dbReference type="GO" id="GO:0016787">
    <property type="term" value="F:hydrolase activity"/>
    <property type="evidence" value="ECO:0007669"/>
    <property type="project" value="UniProtKB-KW"/>
</dbReference>
<dbReference type="AlphaFoldDB" id="A0AAE4FV88"/>
<dbReference type="GO" id="GO:0110001">
    <property type="term" value="C:toxin-antitoxin complex"/>
    <property type="evidence" value="ECO:0007669"/>
    <property type="project" value="InterPro"/>
</dbReference>
<dbReference type="Pfam" id="PF01934">
    <property type="entry name" value="HepT-like"/>
    <property type="match status" value="1"/>
</dbReference>
<dbReference type="InterPro" id="IPR051813">
    <property type="entry name" value="HepT_RNase_toxin"/>
</dbReference>
<keyword evidence="2" id="KW-1277">Toxin-antitoxin system</keyword>
<evidence type="ECO:0000256" key="5">
    <source>
        <dbReference type="ARBA" id="ARBA00022801"/>
    </source>
</evidence>
<evidence type="ECO:0000313" key="7">
    <source>
        <dbReference type="Proteomes" id="UP001268256"/>
    </source>
</evidence>
<evidence type="ECO:0000313" key="6">
    <source>
        <dbReference type="EMBL" id="MDS3861535.1"/>
    </source>
</evidence>
<dbReference type="EMBL" id="JAVMIP010000013">
    <property type="protein sequence ID" value="MDS3861535.1"/>
    <property type="molecule type" value="Genomic_DNA"/>
</dbReference>
<dbReference type="Proteomes" id="UP001268256">
    <property type="component" value="Unassembled WGS sequence"/>
</dbReference>
<evidence type="ECO:0000256" key="1">
    <source>
        <dbReference type="ARBA" id="ARBA00022553"/>
    </source>
</evidence>
<keyword evidence="4" id="KW-0547">Nucleotide-binding</keyword>
<protein>
    <submittedName>
        <fullName evidence="6">DUF86 domain-containing protein</fullName>
    </submittedName>
</protein>
<dbReference type="GO" id="GO:0004540">
    <property type="term" value="F:RNA nuclease activity"/>
    <property type="evidence" value="ECO:0007669"/>
    <property type="project" value="InterPro"/>
</dbReference>
<proteinExistence type="predicted"/>
<dbReference type="GO" id="GO:0000166">
    <property type="term" value="F:nucleotide binding"/>
    <property type="evidence" value="ECO:0007669"/>
    <property type="project" value="UniProtKB-KW"/>
</dbReference>
<keyword evidence="1" id="KW-0597">Phosphoprotein</keyword>
<name>A0AAE4FV88_9CYAN</name>
<dbReference type="PANTHER" id="PTHR34139">
    <property type="entry name" value="UPF0331 PROTEIN MJ0127"/>
    <property type="match status" value="1"/>
</dbReference>